<dbReference type="AlphaFoldDB" id="A0A212KB30"/>
<evidence type="ECO:0000313" key="12">
    <source>
        <dbReference type="EMBL" id="SBW08893.1"/>
    </source>
</evidence>
<keyword evidence="10" id="KW-0963">Cytoplasm</keyword>
<keyword evidence="6 10" id="KW-0479">Metal-binding</keyword>
<dbReference type="SUPFAM" id="SSF102114">
    <property type="entry name" value="Radical SAM enzymes"/>
    <property type="match status" value="1"/>
</dbReference>
<keyword evidence="7 10" id="KW-0408">Iron</keyword>
<evidence type="ECO:0000256" key="2">
    <source>
        <dbReference type="ARBA" id="ARBA00006100"/>
    </source>
</evidence>
<evidence type="ECO:0000256" key="6">
    <source>
        <dbReference type="ARBA" id="ARBA00022723"/>
    </source>
</evidence>
<dbReference type="InterPro" id="IPR004559">
    <property type="entry name" value="HemW-like"/>
</dbReference>
<dbReference type="GO" id="GO:0004109">
    <property type="term" value="F:coproporphyrinogen oxidase activity"/>
    <property type="evidence" value="ECO:0007669"/>
    <property type="project" value="InterPro"/>
</dbReference>
<reference evidence="12" key="1">
    <citation type="submission" date="2016-04" db="EMBL/GenBank/DDBJ databases">
        <authorList>
            <person name="Evans L.H."/>
            <person name="Alamgir A."/>
            <person name="Owens N."/>
            <person name="Weber N.D."/>
            <person name="Virtaneva K."/>
            <person name="Barbian K."/>
            <person name="Babar A."/>
            <person name="Rosenke K."/>
        </authorList>
    </citation>
    <scope>NUCLEOTIDE SEQUENCE</scope>
    <source>
        <strain evidence="12">86</strain>
    </source>
</reference>
<evidence type="ECO:0000256" key="9">
    <source>
        <dbReference type="ARBA" id="ARBA00023186"/>
    </source>
</evidence>
<dbReference type="InterPro" id="IPR013785">
    <property type="entry name" value="Aldolase_TIM"/>
</dbReference>
<feature type="domain" description="Radical SAM core" evidence="11">
    <location>
        <begin position="1"/>
        <end position="236"/>
    </location>
</feature>
<dbReference type="PROSITE" id="PS51918">
    <property type="entry name" value="RADICAL_SAM"/>
    <property type="match status" value="1"/>
</dbReference>
<dbReference type="GO" id="GO:0005737">
    <property type="term" value="C:cytoplasm"/>
    <property type="evidence" value="ECO:0007669"/>
    <property type="project" value="UniProtKB-SubCell"/>
</dbReference>
<dbReference type="PANTHER" id="PTHR13932:SF5">
    <property type="entry name" value="RADICAL S-ADENOSYL METHIONINE DOMAIN-CONTAINING PROTEIN 1, MITOCHONDRIAL"/>
    <property type="match status" value="1"/>
</dbReference>
<dbReference type="InterPro" id="IPR058240">
    <property type="entry name" value="rSAM_sf"/>
</dbReference>
<dbReference type="GO" id="GO:0046872">
    <property type="term" value="F:metal ion binding"/>
    <property type="evidence" value="ECO:0007669"/>
    <property type="project" value="UniProtKB-UniRule"/>
</dbReference>
<keyword evidence="9 10" id="KW-0143">Chaperone</keyword>
<evidence type="ECO:0000256" key="4">
    <source>
        <dbReference type="ARBA" id="ARBA00022617"/>
    </source>
</evidence>
<sequence length="385" mass="41414">MSPETAFHLYVHWPYCRSKCGYCDFASYVPRQAWDPAKFVAAYRADIAALRARTGARELGSVFFGGGTPSLAEPAVIGAVVEAAMAAWEPRGDCEVTLEANPGTVDKARLRALRDAGVNRLSVGAQSFDAASLKALGREHSVDDTKHALTWAHDIFDRLSFDLITARPGLSLALWEDELAEALAFAGEHLSIYQLTVEDGTPLARAVAEGRVTMPDEETGAEIFEATRRILAAAGRPAYEVSNFARPGAACRHNLGIWRGADYGGVGPAAHGRLTLEEGRFATRHAPDVHAWLKGPPAPRMEPLDAEERAREHLMMALRLTEGVATPGFAARFADAGFADPRELMNRDALDEAVGLGLMVSDDAGVRATEAGVLLLNALTARLLD</sequence>
<evidence type="ECO:0000256" key="1">
    <source>
        <dbReference type="ARBA" id="ARBA00001966"/>
    </source>
</evidence>
<evidence type="ECO:0000256" key="7">
    <source>
        <dbReference type="ARBA" id="ARBA00023004"/>
    </source>
</evidence>
<comment type="function">
    <text evidence="10">Probably acts as a heme chaperone, transferring heme to an unknown acceptor. Binds one molecule of heme per monomer, possibly covalently. Binds 1 [4Fe-4S] cluster. The cluster is coordinated with 3 cysteines and an exchangeable S-adenosyl-L-methionine.</text>
</comment>
<organism evidence="12">
    <name type="scientific">uncultured Alphaproteobacteria bacterium</name>
    <dbReference type="NCBI Taxonomy" id="91750"/>
    <lineage>
        <taxon>Bacteria</taxon>
        <taxon>Pseudomonadati</taxon>
        <taxon>Pseudomonadota</taxon>
        <taxon>Alphaproteobacteria</taxon>
        <taxon>environmental samples</taxon>
    </lineage>
</organism>
<evidence type="ECO:0000259" key="11">
    <source>
        <dbReference type="PROSITE" id="PS51918"/>
    </source>
</evidence>
<comment type="subcellular location">
    <subcellularLocation>
        <location evidence="10">Cytoplasm</location>
    </subcellularLocation>
</comment>
<dbReference type="SFLD" id="SFLDF00288">
    <property type="entry name" value="HemN-like__clustered_with_nucl"/>
    <property type="match status" value="1"/>
</dbReference>
<dbReference type="InterPro" id="IPR034505">
    <property type="entry name" value="Coproporphyrinogen-III_oxidase"/>
</dbReference>
<dbReference type="Pfam" id="PF06969">
    <property type="entry name" value="HemN_C"/>
    <property type="match status" value="1"/>
</dbReference>
<accession>A0A212KB30</accession>
<dbReference type="GO" id="GO:0006779">
    <property type="term" value="P:porphyrin-containing compound biosynthetic process"/>
    <property type="evidence" value="ECO:0007669"/>
    <property type="project" value="InterPro"/>
</dbReference>
<name>A0A212KB30_9PROT</name>
<proteinExistence type="inferred from homology"/>
<keyword evidence="8 10" id="KW-0411">Iron-sulfur</keyword>
<dbReference type="InterPro" id="IPR007197">
    <property type="entry name" value="rSAM"/>
</dbReference>
<keyword evidence="5 10" id="KW-0949">S-adenosyl-L-methionine</keyword>
<dbReference type="PANTHER" id="PTHR13932">
    <property type="entry name" value="COPROPORPHYRINIGEN III OXIDASE"/>
    <property type="match status" value="1"/>
</dbReference>
<evidence type="ECO:0000256" key="10">
    <source>
        <dbReference type="RuleBase" id="RU364116"/>
    </source>
</evidence>
<gene>
    <name evidence="12" type="ORF">KL86APRO_12477</name>
</gene>
<dbReference type="SFLD" id="SFLDF00562">
    <property type="entry name" value="HemN-like__clustered_with_heat"/>
    <property type="match status" value="1"/>
</dbReference>
<dbReference type="NCBIfam" id="TIGR00539">
    <property type="entry name" value="hemN_rel"/>
    <property type="match status" value="1"/>
</dbReference>
<evidence type="ECO:0000256" key="3">
    <source>
        <dbReference type="ARBA" id="ARBA00017228"/>
    </source>
</evidence>
<keyword evidence="12" id="KW-0560">Oxidoreductase</keyword>
<dbReference type="InterPro" id="IPR010723">
    <property type="entry name" value="HemN_C"/>
</dbReference>
<keyword evidence="4 10" id="KW-0349">Heme</keyword>
<dbReference type="SMART" id="SM00729">
    <property type="entry name" value="Elp3"/>
    <property type="match status" value="1"/>
</dbReference>
<comment type="similarity">
    <text evidence="2">Belongs to the anaerobic coproporphyrinogen-III oxidase family. HemW subfamily.</text>
</comment>
<comment type="cofactor">
    <cofactor evidence="1">
        <name>[4Fe-4S] cluster</name>
        <dbReference type="ChEBI" id="CHEBI:49883"/>
    </cofactor>
</comment>
<dbReference type="Pfam" id="PF04055">
    <property type="entry name" value="Radical_SAM"/>
    <property type="match status" value="1"/>
</dbReference>
<dbReference type="GO" id="GO:0051539">
    <property type="term" value="F:4 iron, 4 sulfur cluster binding"/>
    <property type="evidence" value="ECO:0007669"/>
    <property type="project" value="UniProtKB-UniRule"/>
</dbReference>
<dbReference type="CDD" id="cd01335">
    <property type="entry name" value="Radical_SAM"/>
    <property type="match status" value="1"/>
</dbReference>
<dbReference type="EMBL" id="FLUO01000001">
    <property type="protein sequence ID" value="SBW08893.1"/>
    <property type="molecule type" value="Genomic_DNA"/>
</dbReference>
<dbReference type="SFLD" id="SFLDS00029">
    <property type="entry name" value="Radical_SAM"/>
    <property type="match status" value="1"/>
</dbReference>
<dbReference type="SFLD" id="SFLDG01065">
    <property type="entry name" value="anaerobic_coproporphyrinogen-I"/>
    <property type="match status" value="1"/>
</dbReference>
<keyword evidence="10" id="KW-0004">4Fe-4S</keyword>
<evidence type="ECO:0000256" key="8">
    <source>
        <dbReference type="ARBA" id="ARBA00023014"/>
    </source>
</evidence>
<dbReference type="Gene3D" id="3.20.20.70">
    <property type="entry name" value="Aldolase class I"/>
    <property type="match status" value="1"/>
</dbReference>
<dbReference type="InterPro" id="IPR006638">
    <property type="entry name" value="Elp3/MiaA/NifB-like_rSAM"/>
</dbReference>
<evidence type="ECO:0000256" key="5">
    <source>
        <dbReference type="ARBA" id="ARBA00022691"/>
    </source>
</evidence>
<protein>
    <recommendedName>
        <fullName evidence="3 10">Heme chaperone HemW</fullName>
    </recommendedName>
</protein>